<dbReference type="PANTHER" id="PTHR24559">
    <property type="entry name" value="TRANSPOSON TY3-I GAG-POL POLYPROTEIN"/>
    <property type="match status" value="1"/>
</dbReference>
<dbReference type="InterPro" id="IPR043502">
    <property type="entry name" value="DNA/RNA_pol_sf"/>
</dbReference>
<comment type="caution">
    <text evidence="1">The sequence shown here is derived from an EMBL/GenBank/DDBJ whole genome shotgun (WGS) entry which is preliminary data.</text>
</comment>
<dbReference type="EMBL" id="SMMG02000007">
    <property type="protein sequence ID" value="KAA3465616.1"/>
    <property type="molecule type" value="Genomic_DNA"/>
</dbReference>
<dbReference type="Proteomes" id="UP000325315">
    <property type="component" value="Unassembled WGS sequence"/>
</dbReference>
<name>A0A5B6V9I8_9ROSI</name>
<organism evidence="1 2">
    <name type="scientific">Gossypium australe</name>
    <dbReference type="NCBI Taxonomy" id="47621"/>
    <lineage>
        <taxon>Eukaryota</taxon>
        <taxon>Viridiplantae</taxon>
        <taxon>Streptophyta</taxon>
        <taxon>Embryophyta</taxon>
        <taxon>Tracheophyta</taxon>
        <taxon>Spermatophyta</taxon>
        <taxon>Magnoliopsida</taxon>
        <taxon>eudicotyledons</taxon>
        <taxon>Gunneridae</taxon>
        <taxon>Pentapetalae</taxon>
        <taxon>rosids</taxon>
        <taxon>malvids</taxon>
        <taxon>Malvales</taxon>
        <taxon>Malvaceae</taxon>
        <taxon>Malvoideae</taxon>
        <taxon>Gossypium</taxon>
    </lineage>
</organism>
<evidence type="ECO:0000313" key="1">
    <source>
        <dbReference type="EMBL" id="KAA3465616.1"/>
    </source>
</evidence>
<dbReference type="Gene3D" id="3.30.70.270">
    <property type="match status" value="1"/>
</dbReference>
<protein>
    <submittedName>
        <fullName evidence="1">Transposon Ty3-I Gag-Pol polyprotein</fullName>
    </submittedName>
</protein>
<dbReference type="PANTHER" id="PTHR24559:SF432">
    <property type="entry name" value="RNA-DIRECTED DNA POLYMERASE HOMOLOG"/>
    <property type="match status" value="1"/>
</dbReference>
<accession>A0A5B6V9I8</accession>
<dbReference type="InterPro" id="IPR053134">
    <property type="entry name" value="RNA-dir_DNA_polymerase"/>
</dbReference>
<reference evidence="2" key="1">
    <citation type="journal article" date="2019" name="Plant Biotechnol. J.">
        <title>Genome sequencing of the Australian wild diploid species Gossypium australe highlights disease resistance and delayed gland morphogenesis.</title>
        <authorList>
            <person name="Cai Y."/>
            <person name="Cai X."/>
            <person name="Wang Q."/>
            <person name="Wang P."/>
            <person name="Zhang Y."/>
            <person name="Cai C."/>
            <person name="Xu Y."/>
            <person name="Wang K."/>
            <person name="Zhou Z."/>
            <person name="Wang C."/>
            <person name="Geng S."/>
            <person name="Li B."/>
            <person name="Dong Q."/>
            <person name="Hou Y."/>
            <person name="Wang H."/>
            <person name="Ai P."/>
            <person name="Liu Z."/>
            <person name="Yi F."/>
            <person name="Sun M."/>
            <person name="An G."/>
            <person name="Cheng J."/>
            <person name="Zhang Y."/>
            <person name="Shi Q."/>
            <person name="Xie Y."/>
            <person name="Shi X."/>
            <person name="Chang Y."/>
            <person name="Huang F."/>
            <person name="Chen Y."/>
            <person name="Hong S."/>
            <person name="Mi L."/>
            <person name="Sun Q."/>
            <person name="Zhang L."/>
            <person name="Zhou B."/>
            <person name="Peng R."/>
            <person name="Zhang X."/>
            <person name="Liu F."/>
        </authorList>
    </citation>
    <scope>NUCLEOTIDE SEQUENCE [LARGE SCALE GENOMIC DNA]</scope>
    <source>
        <strain evidence="2">cv. PA1801</strain>
    </source>
</reference>
<dbReference type="AlphaFoldDB" id="A0A5B6V9I8"/>
<keyword evidence="2" id="KW-1185">Reference proteome</keyword>
<evidence type="ECO:0000313" key="2">
    <source>
        <dbReference type="Proteomes" id="UP000325315"/>
    </source>
</evidence>
<dbReference type="OrthoDB" id="1752182at2759"/>
<proteinExistence type="predicted"/>
<sequence length="90" mass="10181">MFTCPFDTYAFKRILFGLCNASTTFTRCMTAIFADMMEESLVKPTWCSSGKISFYGKKGFVLGHQISRKELEVDKAKIEVVKKLPNPTTV</sequence>
<dbReference type="InterPro" id="IPR043128">
    <property type="entry name" value="Rev_trsase/Diguanyl_cyclase"/>
</dbReference>
<dbReference type="SUPFAM" id="SSF56672">
    <property type="entry name" value="DNA/RNA polymerases"/>
    <property type="match status" value="1"/>
</dbReference>
<gene>
    <name evidence="1" type="ORF">EPI10_000765</name>
</gene>